<feature type="domain" description="RRN6 K-rich C-terminal" evidence="4">
    <location>
        <begin position="883"/>
        <end position="1001"/>
    </location>
</feature>
<dbReference type="GO" id="GO:0001179">
    <property type="term" value="F:RNA polymerase I general transcription initiation factor binding"/>
    <property type="evidence" value="ECO:0007669"/>
    <property type="project" value="TreeGrafter"/>
</dbReference>
<dbReference type="Proteomes" id="UP001172155">
    <property type="component" value="Unassembled WGS sequence"/>
</dbReference>
<dbReference type="InterPro" id="IPR048536">
    <property type="entry name" value="Rrn6_K-rich"/>
</dbReference>
<dbReference type="Pfam" id="PF20639">
    <property type="entry name" value="Rrn6_K-rich"/>
    <property type="match status" value="1"/>
</dbReference>
<organism evidence="5 6">
    <name type="scientific">Schizothecium vesticola</name>
    <dbReference type="NCBI Taxonomy" id="314040"/>
    <lineage>
        <taxon>Eukaryota</taxon>
        <taxon>Fungi</taxon>
        <taxon>Dikarya</taxon>
        <taxon>Ascomycota</taxon>
        <taxon>Pezizomycotina</taxon>
        <taxon>Sordariomycetes</taxon>
        <taxon>Sordariomycetidae</taxon>
        <taxon>Sordariales</taxon>
        <taxon>Schizotheciaceae</taxon>
        <taxon>Schizothecium</taxon>
    </lineage>
</organism>
<gene>
    <name evidence="5" type="ORF">B0T18DRAFT_491502</name>
</gene>
<feature type="compositionally biased region" description="Polar residues" evidence="2">
    <location>
        <begin position="381"/>
        <end position="391"/>
    </location>
</feature>
<evidence type="ECO:0000259" key="4">
    <source>
        <dbReference type="Pfam" id="PF20639"/>
    </source>
</evidence>
<keyword evidence="6" id="KW-1185">Reference proteome</keyword>
<feature type="coiled-coil region" evidence="1">
    <location>
        <begin position="902"/>
        <end position="935"/>
    </location>
</feature>
<keyword evidence="1" id="KW-0175">Coiled coil</keyword>
<evidence type="ECO:0000313" key="6">
    <source>
        <dbReference type="Proteomes" id="UP001172155"/>
    </source>
</evidence>
<dbReference type="EMBL" id="JAUKUD010000006">
    <property type="protein sequence ID" value="KAK0740990.1"/>
    <property type="molecule type" value="Genomic_DNA"/>
</dbReference>
<feature type="compositionally biased region" description="Basic residues" evidence="2">
    <location>
        <begin position="7"/>
        <end position="17"/>
    </location>
</feature>
<dbReference type="PANTHER" id="PTHR28221">
    <property type="entry name" value="RNA POLYMERASE I-SPECIFIC TRANSCRIPTION INITIATION FACTOR RRN6"/>
    <property type="match status" value="1"/>
</dbReference>
<dbReference type="GO" id="GO:0042790">
    <property type="term" value="P:nucleolar large rRNA transcription by RNA polymerase I"/>
    <property type="evidence" value="ECO:0007669"/>
    <property type="project" value="TreeGrafter"/>
</dbReference>
<dbReference type="Pfam" id="PF10214">
    <property type="entry name" value="Rrn6_beta-prop"/>
    <property type="match status" value="1"/>
</dbReference>
<evidence type="ECO:0000313" key="5">
    <source>
        <dbReference type="EMBL" id="KAK0740990.1"/>
    </source>
</evidence>
<feature type="region of interest" description="Disordered" evidence="2">
    <location>
        <begin position="362"/>
        <end position="391"/>
    </location>
</feature>
<dbReference type="GO" id="GO:0070860">
    <property type="term" value="C:RNA polymerase I core factor complex"/>
    <property type="evidence" value="ECO:0007669"/>
    <property type="project" value="TreeGrafter"/>
</dbReference>
<sequence length="1002" mass="110294">MAEPKPHKPSAKKHPPRQRIDGVVGRLTYVPSWAGAGAAEGVGSLQRTRGTAETPRFQQLTPFAEWCPPTLVPDPPPPADTRPTEVIKTVKKSLRRRYPEIGFVDEGAEDLVLDEIYAATHPPGQPLPTASNYLLAVGDISDLSVSSLHAQGQTAVAHATGESGHILRLVRLVKEEWTWEESGDVRVGLSALDHDVSLEWYQDVLPISTIKFATNIRKWAPIRWLIVQKATSTTLLEPEVGRVATFDGASRSGRTLPRSSKVSANPLFTIRASETGGRSQTGVSFKPVIDGKPPQLAIIDECGSWSVWNITGRRSERPKNLSPVQVLCGHILTGSLYPLPEKGASAPEPHMVLWLTLDRSATKARRQEQEPEDGQDEYPTAPSSKPVSENESQTHVLLMCNRLGLYLYDAQANRSQSFTHVVTSYAGQGVLDVKPSPLHPSQAFVLTSSTLSWVSVAEGADGGSNSVGLLASCSHKRNIRDPGLRLDISPAAYINRQKACFACIRSEKDAQITIIWFFKPTPGSAVQYRREIISLGHMSSFTSMSLLPVSRHVAPDESVRSTGLVAKSEARFFQVLALSEELGLGSTLCVWSDIPDIKIPPPDRFVRSEPTSEAWRERKTLRRLLKKTFAVPDALDEDPRQDKQDMSVVIAAKPMVRSPETKTFALLGALLPEHEGHITARQHREIESQETANADRIDDAVRELKTGDWMPLRPLLDLVGPDKSLPNLLRFFIAWDTVANGALKHDGEWRAVSLVGRGSSDPNLNDLTLKLAELFPSGAHPRPRSLTQRIVFETFLSETCIAVGPQAPRTTTLQSLRSLPPIPSSSLTNLAYHSSPPVIFSQELPTLPTSTQDSHHDEPPPGLVIREFAPIRPVRPDEGANTELLSHWKLGTDVKTVDWDPIEEAEDRANRLRLQRKQERRRQKAERKRTLAEEMGLRSVAARAATSQALVPIILASERSVVPSSQWPSIQVAPTISMSQVVPGAYGGRTVKRAPKRKAGFR</sequence>
<name>A0AA40EKK3_9PEZI</name>
<reference evidence="5" key="1">
    <citation type="submission" date="2023-06" db="EMBL/GenBank/DDBJ databases">
        <title>Genome-scale phylogeny and comparative genomics of the fungal order Sordariales.</title>
        <authorList>
            <consortium name="Lawrence Berkeley National Laboratory"/>
            <person name="Hensen N."/>
            <person name="Bonometti L."/>
            <person name="Westerberg I."/>
            <person name="Brannstrom I.O."/>
            <person name="Guillou S."/>
            <person name="Cros-Aarteil S."/>
            <person name="Calhoun S."/>
            <person name="Haridas S."/>
            <person name="Kuo A."/>
            <person name="Mondo S."/>
            <person name="Pangilinan J."/>
            <person name="Riley R."/>
            <person name="LaButti K."/>
            <person name="Andreopoulos B."/>
            <person name="Lipzen A."/>
            <person name="Chen C."/>
            <person name="Yanf M."/>
            <person name="Daum C."/>
            <person name="Ng V."/>
            <person name="Clum A."/>
            <person name="Steindorff A."/>
            <person name="Ohm R."/>
            <person name="Martin F."/>
            <person name="Silar P."/>
            <person name="Natvig D."/>
            <person name="Lalanne C."/>
            <person name="Gautier V."/>
            <person name="Ament-velasquez S.L."/>
            <person name="Kruys A."/>
            <person name="Hutchinson M.I."/>
            <person name="Powell A.J."/>
            <person name="Barry K."/>
            <person name="Miller A.N."/>
            <person name="Grigoriev I.V."/>
            <person name="Debuchy R."/>
            <person name="Gladieux P."/>
            <person name="Thoren M.H."/>
            <person name="Johannesson H."/>
        </authorList>
    </citation>
    <scope>NUCLEOTIDE SEQUENCE</scope>
    <source>
        <strain evidence="5">SMH3187-1</strain>
    </source>
</reference>
<dbReference type="AlphaFoldDB" id="A0AA40EKK3"/>
<evidence type="ECO:0000256" key="2">
    <source>
        <dbReference type="SAM" id="MobiDB-lite"/>
    </source>
</evidence>
<dbReference type="InterPro" id="IPR019350">
    <property type="entry name" value="RNA_pol_I-sp_TIF_RRN6-like"/>
</dbReference>
<feature type="region of interest" description="Disordered" evidence="2">
    <location>
        <begin position="1"/>
        <end position="20"/>
    </location>
</feature>
<comment type="caution">
    <text evidence="5">The sequence shown here is derived from an EMBL/GenBank/DDBJ whole genome shotgun (WGS) entry which is preliminary data.</text>
</comment>
<dbReference type="PANTHER" id="PTHR28221:SF2">
    <property type="entry name" value="RNA POLYMERASE I-SPECIFIC TRANSCRIPTION INITIATION FACTOR RRN6"/>
    <property type="match status" value="1"/>
</dbReference>
<dbReference type="GO" id="GO:0001163">
    <property type="term" value="F:RNA polymerase I transcription regulatory region sequence-specific DNA binding"/>
    <property type="evidence" value="ECO:0007669"/>
    <property type="project" value="TreeGrafter"/>
</dbReference>
<proteinExistence type="predicted"/>
<feature type="domain" description="RRN6 beta-propeller" evidence="3">
    <location>
        <begin position="133"/>
        <end position="524"/>
    </location>
</feature>
<keyword evidence="5" id="KW-0648">Protein biosynthesis</keyword>
<dbReference type="GO" id="GO:0003743">
    <property type="term" value="F:translation initiation factor activity"/>
    <property type="evidence" value="ECO:0007669"/>
    <property type="project" value="UniProtKB-KW"/>
</dbReference>
<evidence type="ECO:0000259" key="3">
    <source>
        <dbReference type="Pfam" id="PF10214"/>
    </source>
</evidence>
<evidence type="ECO:0000256" key="1">
    <source>
        <dbReference type="SAM" id="Coils"/>
    </source>
</evidence>
<dbReference type="InterPro" id="IPR048535">
    <property type="entry name" value="RRN6_beta-prop"/>
</dbReference>
<protein>
    <submittedName>
        <fullName evidence="5">RNA polymerase I-specific transcription initiation factor RRN6-like protein</fullName>
    </submittedName>
</protein>
<keyword evidence="5" id="KW-0396">Initiation factor</keyword>
<accession>A0AA40EKK3</accession>